<sequence length="299" mass="33901">MVDKLSCPGVYCGRVLLSNGTYSSCGPCPRGFKANSSICEPCQGSPSFYDWLYLGFMVLVPLIFHWFCIGNKGHFRGSFSKGSLWLHFIALVEVALAAALTLFMVEPFGSFTIRSCPITNFADWYTLFYNPNPNYEIVLHCTQEAVYPLYTMVFIFYLLGIFMLLVVRPILVTLILDNYGKSSIYAGLYFYPFLGLLHAVYGGIIYYTFPYILIILSVISNAIHFAFKLDQSMKELVMSTITDVRNFVILMCHWMLHAYGLISITEMTNPIYHTALLSLVPFPALFYILTSKFSDPSNL</sequence>
<evidence type="ECO:0000313" key="3">
    <source>
        <dbReference type="Proteomes" id="UP001152759"/>
    </source>
</evidence>
<dbReference type="PANTHER" id="PTHR12740">
    <property type="entry name" value="JNK1/MAPK8-ASSOCIATED MEMBRANE PROTEIN"/>
    <property type="match status" value="1"/>
</dbReference>
<dbReference type="GO" id="GO:0031625">
    <property type="term" value="F:ubiquitin protein ligase binding"/>
    <property type="evidence" value="ECO:0007669"/>
    <property type="project" value="TreeGrafter"/>
</dbReference>
<accession>A0A9P0A440</accession>
<protein>
    <recommendedName>
        <fullName evidence="4">JNK1/MAPK8-associated membrane protein</fullName>
    </recommendedName>
</protein>
<feature type="transmembrane region" description="Helical" evidence="1">
    <location>
        <begin position="271"/>
        <end position="289"/>
    </location>
</feature>
<keyword evidence="1" id="KW-0472">Membrane</keyword>
<dbReference type="AlphaFoldDB" id="A0A9P0A440"/>
<feature type="transmembrane region" description="Helical" evidence="1">
    <location>
        <begin position="247"/>
        <end position="265"/>
    </location>
</feature>
<gene>
    <name evidence="2" type="ORF">BEMITA_LOCUS3068</name>
</gene>
<dbReference type="KEGG" id="btab:109033242"/>
<feature type="transmembrane region" description="Helical" evidence="1">
    <location>
        <begin position="207"/>
        <end position="227"/>
    </location>
</feature>
<evidence type="ECO:0008006" key="4">
    <source>
        <dbReference type="Google" id="ProtNLM"/>
    </source>
</evidence>
<dbReference type="GO" id="GO:0036503">
    <property type="term" value="P:ERAD pathway"/>
    <property type="evidence" value="ECO:0007669"/>
    <property type="project" value="TreeGrafter"/>
</dbReference>
<evidence type="ECO:0000313" key="2">
    <source>
        <dbReference type="EMBL" id="CAH0383632.1"/>
    </source>
</evidence>
<feature type="transmembrane region" description="Helical" evidence="1">
    <location>
        <begin position="154"/>
        <end position="176"/>
    </location>
</feature>
<evidence type="ECO:0000256" key="1">
    <source>
        <dbReference type="SAM" id="Phobius"/>
    </source>
</evidence>
<keyword evidence="1" id="KW-1133">Transmembrane helix</keyword>
<dbReference type="EMBL" id="OU963871">
    <property type="protein sequence ID" value="CAH0383632.1"/>
    <property type="molecule type" value="Genomic_DNA"/>
</dbReference>
<keyword evidence="3" id="KW-1185">Reference proteome</keyword>
<organism evidence="2 3">
    <name type="scientific">Bemisia tabaci</name>
    <name type="common">Sweetpotato whitefly</name>
    <name type="synonym">Aleurodes tabaci</name>
    <dbReference type="NCBI Taxonomy" id="7038"/>
    <lineage>
        <taxon>Eukaryota</taxon>
        <taxon>Metazoa</taxon>
        <taxon>Ecdysozoa</taxon>
        <taxon>Arthropoda</taxon>
        <taxon>Hexapoda</taxon>
        <taxon>Insecta</taxon>
        <taxon>Pterygota</taxon>
        <taxon>Neoptera</taxon>
        <taxon>Paraneoptera</taxon>
        <taxon>Hemiptera</taxon>
        <taxon>Sternorrhyncha</taxon>
        <taxon>Aleyrodoidea</taxon>
        <taxon>Aleyrodidae</taxon>
        <taxon>Aleyrodinae</taxon>
        <taxon>Bemisia</taxon>
    </lineage>
</organism>
<feature type="transmembrane region" description="Helical" evidence="1">
    <location>
        <begin position="183"/>
        <end position="201"/>
    </location>
</feature>
<dbReference type="InterPro" id="IPR008485">
    <property type="entry name" value="JAMP"/>
</dbReference>
<name>A0A9P0A440_BEMTA</name>
<dbReference type="GO" id="GO:0016020">
    <property type="term" value="C:membrane"/>
    <property type="evidence" value="ECO:0007669"/>
    <property type="project" value="InterPro"/>
</dbReference>
<feature type="transmembrane region" description="Helical" evidence="1">
    <location>
        <begin position="51"/>
        <end position="70"/>
    </location>
</feature>
<dbReference type="Proteomes" id="UP001152759">
    <property type="component" value="Chromosome 10"/>
</dbReference>
<dbReference type="GO" id="GO:0006986">
    <property type="term" value="P:response to unfolded protein"/>
    <property type="evidence" value="ECO:0007669"/>
    <property type="project" value="InterPro"/>
</dbReference>
<proteinExistence type="predicted"/>
<dbReference type="OrthoDB" id="5920264at2759"/>
<keyword evidence="1" id="KW-0812">Transmembrane</keyword>
<reference evidence="2" key="1">
    <citation type="submission" date="2021-12" db="EMBL/GenBank/DDBJ databases">
        <authorList>
            <person name="King R."/>
        </authorList>
    </citation>
    <scope>NUCLEOTIDE SEQUENCE</scope>
</reference>
<dbReference type="Pfam" id="PF05571">
    <property type="entry name" value="JAMP"/>
    <property type="match status" value="1"/>
</dbReference>
<dbReference type="PANTHER" id="PTHR12740:SF4">
    <property type="entry name" value="JNK1_MAPK8-ASSOCIATED MEMBRANE PROTEIN"/>
    <property type="match status" value="1"/>
</dbReference>
<feature type="transmembrane region" description="Helical" evidence="1">
    <location>
        <begin position="82"/>
        <end position="105"/>
    </location>
</feature>